<sequence>MFPMYRARRIRRDGIREILNNSLVEPKKLMLPIFVIPGSGKTEEIVSMPGVYRYTVDKVLDFVEEVVQFGIKSIIFFGVSEIKDSIGSWAFNSEGEVQKAIRLVKKEFPDMVVAADTCLCEYTDHGHCGIVKDGEILNDETLKVLNDVAISYAESGADIIAPSGMMDGMVLSIRNALDNKGFYNTIIMSYSAKYSSCFYGPFRDAADSAPKFGNRKTHQMSPFFGYNEAIKEALIDVEECADILMVKPGLAYLDVLKAVKDVVLLPVAVYNVSGEYSMVKAASINGWLDEMSTVSEIFYAFLRAGADIIISYHSLDYAKWLTKNGK</sequence>
<dbReference type="STRING" id="747365.Thena_1215"/>
<feature type="binding site" evidence="13">
    <location>
        <position position="232"/>
    </location>
    <ligand>
        <name>Mg(2+)</name>
        <dbReference type="ChEBI" id="CHEBI:18420"/>
    </ligand>
</feature>
<dbReference type="GO" id="GO:0004655">
    <property type="term" value="F:porphobilinogen synthase activity"/>
    <property type="evidence" value="ECO:0007669"/>
    <property type="project" value="UniProtKB-EC"/>
</dbReference>
<comment type="pathway">
    <text evidence="1">Porphyrin-containing compound metabolism; protoporphyrin-IX biosynthesis; coproporphyrinogen-III from 5-aminolevulinate: step 1/4.</text>
</comment>
<comment type="catalytic activity">
    <reaction evidence="9">
        <text>2 5-aminolevulinate = porphobilinogen + 2 H2O + H(+)</text>
        <dbReference type="Rhea" id="RHEA:24064"/>
        <dbReference type="ChEBI" id="CHEBI:15377"/>
        <dbReference type="ChEBI" id="CHEBI:15378"/>
        <dbReference type="ChEBI" id="CHEBI:58126"/>
        <dbReference type="ChEBI" id="CHEBI:356416"/>
        <dbReference type="EC" id="4.2.1.24"/>
    </reaction>
</comment>
<evidence type="ECO:0000256" key="10">
    <source>
        <dbReference type="PIRSR" id="PIRSR001415-1"/>
    </source>
</evidence>
<feature type="binding site" evidence="11">
    <location>
        <position position="203"/>
    </location>
    <ligand>
        <name>5-aminolevulinate</name>
        <dbReference type="ChEBI" id="CHEBI:356416"/>
        <label>1</label>
    </ligand>
</feature>
<reference evidence="15 16" key="1">
    <citation type="submission" date="2011-04" db="EMBL/GenBank/DDBJ databases">
        <title>The complete genome of Thermodesulfobium narugense DSM 14796.</title>
        <authorList>
            <consortium name="US DOE Joint Genome Institute (JGI-PGF)"/>
            <person name="Lucas S."/>
            <person name="Han J."/>
            <person name="Lapidus A."/>
            <person name="Bruce D."/>
            <person name="Goodwin L."/>
            <person name="Pitluck S."/>
            <person name="Peters L."/>
            <person name="Kyrpides N."/>
            <person name="Mavromatis K."/>
            <person name="Pagani I."/>
            <person name="Ivanova N."/>
            <person name="Ovchinnikova G."/>
            <person name="Zhang X."/>
            <person name="Saunders L."/>
            <person name="Detter J.C."/>
            <person name="Tapia R."/>
            <person name="Han C."/>
            <person name="Land M."/>
            <person name="Hauser L."/>
            <person name="Markowitz V."/>
            <person name="Cheng J.-F."/>
            <person name="Hugenholtz P."/>
            <person name="Woyke T."/>
            <person name="Wu D."/>
            <person name="Spring S."/>
            <person name="Schroeder M."/>
            <person name="Brambilla E."/>
            <person name="Klenk H.-P."/>
            <person name="Eisen J.A."/>
        </authorList>
    </citation>
    <scope>NUCLEOTIDE SEQUENCE [LARGE SCALE GENOMIC DNA]</scope>
    <source>
        <strain evidence="15 16">DSM 14796</strain>
    </source>
</reference>
<feature type="binding site" evidence="12">
    <location>
        <position position="128"/>
    </location>
    <ligand>
        <name>Zn(2+)</name>
        <dbReference type="ChEBI" id="CHEBI:29105"/>
        <note>catalytic</note>
    </ligand>
</feature>
<evidence type="ECO:0000256" key="1">
    <source>
        <dbReference type="ARBA" id="ARBA00004694"/>
    </source>
</evidence>
<dbReference type="HOGENOM" id="CLU_035731_0_0_9"/>
<dbReference type="InterPro" id="IPR013785">
    <property type="entry name" value="Aldolase_TIM"/>
</dbReference>
<name>M1E936_9BACT</name>
<dbReference type="FunFam" id="3.20.20.70:FF:000019">
    <property type="entry name" value="Delta-aminolevulinic acid dehydratase"/>
    <property type="match status" value="1"/>
</dbReference>
<keyword evidence="13" id="KW-0460">Magnesium</keyword>
<feature type="binding site" evidence="11">
    <location>
        <position position="273"/>
    </location>
    <ligand>
        <name>5-aminolevulinate</name>
        <dbReference type="ChEBI" id="CHEBI:356416"/>
        <label>2</label>
    </ligand>
</feature>
<keyword evidence="6 15" id="KW-0456">Lyase</keyword>
<dbReference type="Gene3D" id="3.20.20.70">
    <property type="entry name" value="Aldolase class I"/>
    <property type="match status" value="1"/>
</dbReference>
<evidence type="ECO:0000256" key="4">
    <source>
        <dbReference type="ARBA" id="ARBA00020771"/>
    </source>
</evidence>
<evidence type="ECO:0000256" key="8">
    <source>
        <dbReference type="ARBA" id="ARBA00032837"/>
    </source>
</evidence>
<evidence type="ECO:0000256" key="11">
    <source>
        <dbReference type="PIRSR" id="PIRSR001415-2"/>
    </source>
</evidence>
<feature type="active site" description="Schiff-base intermediate with substrate" evidence="10">
    <location>
        <position position="193"/>
    </location>
</feature>
<evidence type="ECO:0000256" key="14">
    <source>
        <dbReference type="RuleBase" id="RU004161"/>
    </source>
</evidence>
<dbReference type="PANTHER" id="PTHR11458:SF0">
    <property type="entry name" value="DELTA-AMINOLEVULINIC ACID DEHYDRATASE"/>
    <property type="match status" value="1"/>
</dbReference>
<dbReference type="PANTHER" id="PTHR11458">
    <property type="entry name" value="DELTA-AMINOLEVULINIC ACID DEHYDRATASE"/>
    <property type="match status" value="1"/>
</dbReference>
<dbReference type="Pfam" id="PF00490">
    <property type="entry name" value="ALAD"/>
    <property type="match status" value="1"/>
</dbReference>
<dbReference type="GO" id="GO:0005829">
    <property type="term" value="C:cytosol"/>
    <property type="evidence" value="ECO:0007669"/>
    <property type="project" value="TreeGrafter"/>
</dbReference>
<evidence type="ECO:0000256" key="12">
    <source>
        <dbReference type="PIRSR" id="PIRSR001415-3"/>
    </source>
</evidence>
<dbReference type="NCBIfam" id="NF006762">
    <property type="entry name" value="PRK09283.1"/>
    <property type="match status" value="1"/>
</dbReference>
<dbReference type="EMBL" id="CP002690">
    <property type="protein sequence ID" value="AEE14834.1"/>
    <property type="molecule type" value="Genomic_DNA"/>
</dbReference>
<feature type="binding site" evidence="11">
    <location>
        <position position="215"/>
    </location>
    <ligand>
        <name>5-aminolevulinate</name>
        <dbReference type="ChEBI" id="CHEBI:356416"/>
        <label>1</label>
    </ligand>
</feature>
<accession>M1E936</accession>
<dbReference type="EC" id="4.2.1.24" evidence="3"/>
<feature type="binding site" evidence="12">
    <location>
        <position position="120"/>
    </location>
    <ligand>
        <name>Zn(2+)</name>
        <dbReference type="ChEBI" id="CHEBI:29105"/>
        <note>catalytic</note>
    </ligand>
</feature>
<dbReference type="eggNOG" id="COG0113">
    <property type="taxonomic scope" value="Bacteria"/>
</dbReference>
<keyword evidence="5" id="KW-0350">Heme biosynthesis</keyword>
<evidence type="ECO:0000256" key="6">
    <source>
        <dbReference type="ARBA" id="ARBA00023239"/>
    </source>
</evidence>
<evidence type="ECO:0000256" key="9">
    <source>
        <dbReference type="ARBA" id="ARBA00047651"/>
    </source>
</evidence>
<protein>
    <recommendedName>
        <fullName evidence="4">Delta-aminolevulinic acid dehydratase</fullName>
        <ecNumber evidence="3">4.2.1.24</ecNumber>
    </recommendedName>
    <alternativeName>
        <fullName evidence="8">Porphobilinogen synthase</fullName>
    </alternativeName>
</protein>
<evidence type="ECO:0000256" key="7">
    <source>
        <dbReference type="ARBA" id="ARBA00023244"/>
    </source>
</evidence>
<dbReference type="GO" id="GO:0006782">
    <property type="term" value="P:protoporphyrinogen IX biosynthetic process"/>
    <property type="evidence" value="ECO:0007669"/>
    <property type="project" value="UniProtKB-UniPathway"/>
</dbReference>
<feature type="binding site" evidence="12">
    <location>
        <position position="118"/>
    </location>
    <ligand>
        <name>Zn(2+)</name>
        <dbReference type="ChEBI" id="CHEBI:29105"/>
        <note>catalytic</note>
    </ligand>
</feature>
<gene>
    <name evidence="15" type="ORF">Thena_1215</name>
</gene>
<dbReference type="AlphaFoldDB" id="M1E936"/>
<dbReference type="KEGG" id="tnr:Thena_1215"/>
<keyword evidence="12" id="KW-0862">Zinc</keyword>
<evidence type="ECO:0000313" key="15">
    <source>
        <dbReference type="EMBL" id="AEE14834.1"/>
    </source>
</evidence>
<dbReference type="PIRSF" id="PIRSF001415">
    <property type="entry name" value="Porphbilin_synth"/>
    <property type="match status" value="1"/>
</dbReference>
<dbReference type="SUPFAM" id="SSF51569">
    <property type="entry name" value="Aldolase"/>
    <property type="match status" value="1"/>
</dbReference>
<keyword evidence="12" id="KW-0479">Metal-binding</keyword>
<dbReference type="PRINTS" id="PR00144">
    <property type="entry name" value="DALDHYDRTASE"/>
</dbReference>
<keyword evidence="16" id="KW-1185">Reference proteome</keyword>
<feature type="active site" description="Schiff-base intermediate with substrate" evidence="10">
    <location>
        <position position="247"/>
    </location>
</feature>
<dbReference type="InterPro" id="IPR001731">
    <property type="entry name" value="ALAD"/>
</dbReference>
<comment type="similarity">
    <text evidence="2 14">Belongs to the ALAD family.</text>
</comment>
<dbReference type="RefSeq" id="WP_013756555.1">
    <property type="nucleotide sequence ID" value="NC_015499.1"/>
</dbReference>
<evidence type="ECO:0000256" key="13">
    <source>
        <dbReference type="PIRSR" id="PIRSR001415-5"/>
    </source>
</evidence>
<evidence type="ECO:0000256" key="2">
    <source>
        <dbReference type="ARBA" id="ARBA00008055"/>
    </source>
</evidence>
<evidence type="ECO:0000313" key="16">
    <source>
        <dbReference type="Proteomes" id="UP000011765"/>
    </source>
</evidence>
<proteinExistence type="inferred from homology"/>
<evidence type="ECO:0000256" key="3">
    <source>
        <dbReference type="ARBA" id="ARBA00012053"/>
    </source>
</evidence>
<dbReference type="SMART" id="SM01004">
    <property type="entry name" value="ALAD"/>
    <property type="match status" value="1"/>
</dbReference>
<evidence type="ECO:0000256" key="5">
    <source>
        <dbReference type="ARBA" id="ARBA00023133"/>
    </source>
</evidence>
<dbReference type="CDD" id="cd00384">
    <property type="entry name" value="ALAD_PBGS"/>
    <property type="match status" value="1"/>
</dbReference>
<feature type="binding site" evidence="11">
    <location>
        <position position="312"/>
    </location>
    <ligand>
        <name>5-aminolevulinate</name>
        <dbReference type="ChEBI" id="CHEBI:356416"/>
        <label>2</label>
    </ligand>
</feature>
<dbReference type="UniPathway" id="UPA00251">
    <property type="reaction ID" value="UER00318"/>
</dbReference>
<organism evidence="15 16">
    <name type="scientific">Thermodesulfobium narugense DSM 14796</name>
    <dbReference type="NCBI Taxonomy" id="747365"/>
    <lineage>
        <taxon>Bacteria</taxon>
        <taxon>Pseudomonadati</taxon>
        <taxon>Thermodesulfobiota</taxon>
        <taxon>Thermodesulfobiia</taxon>
        <taxon>Thermodesulfobiales</taxon>
        <taxon>Thermodesulfobiaceae</taxon>
        <taxon>Thermodesulfobium</taxon>
    </lineage>
</organism>
<dbReference type="GO" id="GO:0008270">
    <property type="term" value="F:zinc ion binding"/>
    <property type="evidence" value="ECO:0007669"/>
    <property type="project" value="TreeGrafter"/>
</dbReference>
<keyword evidence="7" id="KW-0627">Porphyrin biosynthesis</keyword>
<dbReference type="Proteomes" id="UP000011765">
    <property type="component" value="Chromosome"/>
</dbReference>